<dbReference type="PANTHER" id="PTHR38590">
    <property type="entry name" value="BLL0828 PROTEIN"/>
    <property type="match status" value="1"/>
</dbReference>
<dbReference type="PANTHER" id="PTHR38590:SF1">
    <property type="entry name" value="BLL0828 PROTEIN"/>
    <property type="match status" value="1"/>
</dbReference>
<dbReference type="EMBL" id="JACDRT010000012">
    <property type="protein sequence ID" value="MBA0160296.1"/>
    <property type="molecule type" value="Genomic_DNA"/>
</dbReference>
<evidence type="ECO:0000313" key="2">
    <source>
        <dbReference type="EMBL" id="MBA0160296.1"/>
    </source>
</evidence>
<evidence type="ECO:0000313" key="3">
    <source>
        <dbReference type="Proteomes" id="UP000584405"/>
    </source>
</evidence>
<reference evidence="2 3" key="1">
    <citation type="submission" date="2020-07" db="EMBL/GenBank/DDBJ databases">
        <title>Updated taxonomy of Pectobacterium genus in the CIRM-CFBP bacterial collection: when new species reveal old endemic population.</title>
        <authorList>
            <person name="Pedron J."/>
            <person name="Barny M.A."/>
            <person name="Portier P."/>
        </authorList>
    </citation>
    <scope>NUCLEOTIDE SEQUENCE [LARGE SCALE GENOMIC DNA]</scope>
    <source>
        <strain evidence="2 3">CFBP5669</strain>
    </source>
</reference>
<dbReference type="InterPro" id="IPR011335">
    <property type="entry name" value="Restrct_endonuc-II-like"/>
</dbReference>
<evidence type="ECO:0000259" key="1">
    <source>
        <dbReference type="Pfam" id="PF04480"/>
    </source>
</evidence>
<gene>
    <name evidence="2" type="ORF">H0253_15735</name>
</gene>
<accession>A0AAW3RVD6</accession>
<dbReference type="AlphaFoldDB" id="A0AAW3RVD6"/>
<proteinExistence type="predicted"/>
<dbReference type="Pfam" id="PF04480">
    <property type="entry name" value="DUF559"/>
    <property type="match status" value="1"/>
</dbReference>
<dbReference type="InterPro" id="IPR007569">
    <property type="entry name" value="DUF559"/>
</dbReference>
<protein>
    <submittedName>
        <fullName evidence="2">DUF559 domain-containing protein</fullName>
    </submittedName>
</protein>
<sequence length="317" mass="37460">MSGEGPSWYRNRPPSYIENEFTKELGEFADLIENEKWFGDSSNHFRYRVDFILMDARLIIELDGHDYHSSPEQLDKDSKRQRYLTRAGYTLIRFTGRQIVNDCNACVLEVRNIYTEIMQRKPAKYRVMYVDYPFVCKETERFLRLQKELQEGGDIPKREVSPVSLDELLPHAIEWLHEKSHISVIVFYPPEYEEEIKHLDNTTKEYERGEISISLVKNELYSLILGDHMKNFSHLFDEFMLVGDDVVYIEPFRSVLPATFTTEIMGALEFKYLANGKLLRRGNEDTSYVYSDDLVRVRWQRLYYAIGASMGLSRYEM</sequence>
<dbReference type="SUPFAM" id="SSF52980">
    <property type="entry name" value="Restriction endonuclease-like"/>
    <property type="match status" value="1"/>
</dbReference>
<organism evidence="2 3">
    <name type="scientific">Pectobacterium versatile</name>
    <dbReference type="NCBI Taxonomy" id="2488639"/>
    <lineage>
        <taxon>Bacteria</taxon>
        <taxon>Pseudomonadati</taxon>
        <taxon>Pseudomonadota</taxon>
        <taxon>Gammaproteobacteria</taxon>
        <taxon>Enterobacterales</taxon>
        <taxon>Pectobacteriaceae</taxon>
        <taxon>Pectobacterium</taxon>
    </lineage>
</organism>
<dbReference type="InterPro" id="IPR047216">
    <property type="entry name" value="Endonuclease_DUF559_bact"/>
</dbReference>
<dbReference type="Proteomes" id="UP000584405">
    <property type="component" value="Unassembled WGS sequence"/>
</dbReference>
<name>A0AAW3RVD6_9GAMM</name>
<dbReference type="Gene3D" id="3.40.960.10">
    <property type="entry name" value="VSR Endonuclease"/>
    <property type="match status" value="1"/>
</dbReference>
<comment type="caution">
    <text evidence="2">The sequence shown here is derived from an EMBL/GenBank/DDBJ whole genome shotgun (WGS) entry which is preliminary data.</text>
</comment>
<feature type="domain" description="DUF559" evidence="1">
    <location>
        <begin position="46"/>
        <end position="110"/>
    </location>
</feature>